<dbReference type="RefSeq" id="WP_261236874.1">
    <property type="nucleotide sequence ID" value="NZ_JAMXFA010000038.1"/>
</dbReference>
<dbReference type="PANTHER" id="PTHR43679">
    <property type="entry name" value="OCTANOYLTRANSFERASE LIPM-RELATED"/>
    <property type="match status" value="1"/>
</dbReference>
<dbReference type="GO" id="GO:0016874">
    <property type="term" value="F:ligase activity"/>
    <property type="evidence" value="ECO:0007669"/>
    <property type="project" value="UniProtKB-KW"/>
</dbReference>
<dbReference type="Proteomes" id="UP001525961">
    <property type="component" value="Unassembled WGS sequence"/>
</dbReference>
<evidence type="ECO:0000313" key="2">
    <source>
        <dbReference type="EMBL" id="MCT7980457.1"/>
    </source>
</evidence>
<dbReference type="SUPFAM" id="SSF55681">
    <property type="entry name" value="Class II aaRS and biotin synthetases"/>
    <property type="match status" value="1"/>
</dbReference>
<dbReference type="InterPro" id="IPR050664">
    <property type="entry name" value="Octanoyltrans_LipM/LipL"/>
</dbReference>
<keyword evidence="3" id="KW-1185">Reference proteome</keyword>
<protein>
    <submittedName>
        <fullName evidence="2">Lipoate--protein ligase family protein</fullName>
    </submittedName>
</protein>
<reference evidence="2 3" key="1">
    <citation type="journal article" date="2022" name="Front. Microbiol.">
        <title>High genomic differentiation and limited gene flow indicate recent cryptic speciation within the genus Laspinema (cyanobacteria).</title>
        <authorList>
            <person name="Stanojkovic A."/>
            <person name="Skoupy S."/>
            <person name="Skaloud P."/>
            <person name="Dvorak P."/>
        </authorList>
    </citation>
    <scope>NUCLEOTIDE SEQUENCE [LARGE SCALE GENOMIC DNA]</scope>
    <source>
        <strain evidence="2 3">D3b</strain>
    </source>
</reference>
<accession>A0ABT2NCQ1</accession>
<dbReference type="InterPro" id="IPR004143">
    <property type="entry name" value="BPL_LPL_catalytic"/>
</dbReference>
<evidence type="ECO:0000259" key="1">
    <source>
        <dbReference type="PROSITE" id="PS51733"/>
    </source>
</evidence>
<organism evidence="2 3">
    <name type="scientific">Laspinema olomoucense D3b</name>
    <dbReference type="NCBI Taxonomy" id="2953688"/>
    <lineage>
        <taxon>Bacteria</taxon>
        <taxon>Bacillati</taxon>
        <taxon>Cyanobacteriota</taxon>
        <taxon>Cyanophyceae</taxon>
        <taxon>Oscillatoriophycideae</taxon>
        <taxon>Oscillatoriales</taxon>
        <taxon>Laspinemataceae</taxon>
        <taxon>Laspinema</taxon>
        <taxon>Laspinema olomoucense</taxon>
    </lineage>
</organism>
<dbReference type="CDD" id="cd16443">
    <property type="entry name" value="LplA"/>
    <property type="match status" value="1"/>
</dbReference>
<proteinExistence type="predicted"/>
<comment type="caution">
    <text evidence="2">The sequence shown here is derived from an EMBL/GenBank/DDBJ whole genome shotgun (WGS) entry which is preliminary data.</text>
</comment>
<keyword evidence="2" id="KW-0436">Ligase</keyword>
<sequence length="270" mass="29829">MHSPLWRLIPPIQVSGSMQMAIDLWLLDQYVSGNYPPVLRFYTWDPVAISLGYHQRRWPQRWENLMWQGMPIELVRRPTGGRAVLHQGDLTYMVVMSDPDAGGVTGSKRSPVPGYEAICEFLIAGWRSLGVQLQYGRAGRGYRQTANCFATATGADLVLPSGEKFIGSAQLRRNGAVLQQGSMQLNPSPEMFAEVFGTEGRLHSGLPVLSLPLEVLRERAIASLVESAASCFGVQLIVQPLSEGEWEEINCLKHSNPVCGEELKEGYEGG</sequence>
<name>A0ABT2NCQ1_9CYAN</name>
<dbReference type="EMBL" id="JAMXFA010000038">
    <property type="protein sequence ID" value="MCT7980457.1"/>
    <property type="molecule type" value="Genomic_DNA"/>
</dbReference>
<dbReference type="PANTHER" id="PTHR43679:SF2">
    <property type="entry name" value="OCTANOYL-[GCVH]:PROTEIN N-OCTANOYLTRANSFERASE"/>
    <property type="match status" value="1"/>
</dbReference>
<gene>
    <name evidence="2" type="ORF">NG792_22295</name>
</gene>
<evidence type="ECO:0000313" key="3">
    <source>
        <dbReference type="Proteomes" id="UP001525961"/>
    </source>
</evidence>
<dbReference type="InterPro" id="IPR045864">
    <property type="entry name" value="aa-tRNA-synth_II/BPL/LPL"/>
</dbReference>
<feature type="domain" description="BPL/LPL catalytic" evidence="1">
    <location>
        <begin position="33"/>
        <end position="236"/>
    </location>
</feature>
<dbReference type="Pfam" id="PF21948">
    <property type="entry name" value="LplA-B_cat"/>
    <property type="match status" value="1"/>
</dbReference>
<dbReference type="PROSITE" id="PS51733">
    <property type="entry name" value="BPL_LPL_CATALYTIC"/>
    <property type="match status" value="1"/>
</dbReference>
<dbReference type="Gene3D" id="3.30.930.10">
    <property type="entry name" value="Bira Bifunctional Protein, Domain 2"/>
    <property type="match status" value="1"/>
</dbReference>